<dbReference type="EMBL" id="CP036266">
    <property type="protein sequence ID" value="QDT23767.1"/>
    <property type="molecule type" value="Genomic_DNA"/>
</dbReference>
<proteinExistence type="predicted"/>
<dbReference type="InterPro" id="IPR022655">
    <property type="entry name" value="DUF1553"/>
</dbReference>
<dbReference type="SUPFAM" id="SSF49785">
    <property type="entry name" value="Galactose-binding domain-like"/>
    <property type="match status" value="1"/>
</dbReference>
<protein>
    <submittedName>
        <fullName evidence="8">Planctomycete cytochrome C</fullName>
    </submittedName>
</protein>
<feature type="coiled-coil region" evidence="5">
    <location>
        <begin position="396"/>
        <end position="435"/>
    </location>
</feature>
<dbReference type="AlphaFoldDB" id="A0A517PWK5"/>
<dbReference type="OrthoDB" id="127107at2"/>
<dbReference type="PROSITE" id="PS51007">
    <property type="entry name" value="CYTC"/>
    <property type="match status" value="1"/>
</dbReference>
<accession>A0A517PWK5</accession>
<keyword evidence="3 4" id="KW-0408">Iron</keyword>
<gene>
    <name evidence="8" type="ORF">HG66A1_55910</name>
</gene>
<name>A0A517PWK5_9PLAN</name>
<dbReference type="GO" id="GO:0020037">
    <property type="term" value="F:heme binding"/>
    <property type="evidence" value="ECO:0007669"/>
    <property type="project" value="InterPro"/>
</dbReference>
<keyword evidence="9" id="KW-1185">Reference proteome</keyword>
<reference evidence="8 9" key="1">
    <citation type="submission" date="2019-02" db="EMBL/GenBank/DDBJ databases">
        <title>Deep-cultivation of Planctomycetes and their phenomic and genomic characterization uncovers novel biology.</title>
        <authorList>
            <person name="Wiegand S."/>
            <person name="Jogler M."/>
            <person name="Boedeker C."/>
            <person name="Pinto D."/>
            <person name="Vollmers J."/>
            <person name="Rivas-Marin E."/>
            <person name="Kohn T."/>
            <person name="Peeters S.H."/>
            <person name="Heuer A."/>
            <person name="Rast P."/>
            <person name="Oberbeckmann S."/>
            <person name="Bunk B."/>
            <person name="Jeske O."/>
            <person name="Meyerdierks A."/>
            <person name="Storesund J.E."/>
            <person name="Kallscheuer N."/>
            <person name="Luecker S."/>
            <person name="Lage O.M."/>
            <person name="Pohl T."/>
            <person name="Merkel B.J."/>
            <person name="Hornburger P."/>
            <person name="Mueller R.-W."/>
            <person name="Bruemmer F."/>
            <person name="Labrenz M."/>
            <person name="Spormann A.M."/>
            <person name="Op den Camp H."/>
            <person name="Overmann J."/>
            <person name="Amann R."/>
            <person name="Jetten M.S.M."/>
            <person name="Mascher T."/>
            <person name="Medema M.H."/>
            <person name="Devos D.P."/>
            <person name="Kaster A.-K."/>
            <person name="Ovreas L."/>
            <person name="Rohde M."/>
            <person name="Galperin M.Y."/>
            <person name="Jogler C."/>
        </authorList>
    </citation>
    <scope>NUCLEOTIDE SEQUENCE [LARGE SCALE GENOMIC DNA]</scope>
    <source>
        <strain evidence="8 9">HG66A1</strain>
    </source>
</reference>
<dbReference type="GO" id="GO:0046872">
    <property type="term" value="F:metal ion binding"/>
    <property type="evidence" value="ECO:0007669"/>
    <property type="project" value="UniProtKB-KW"/>
</dbReference>
<dbReference type="Gene3D" id="2.60.120.260">
    <property type="entry name" value="Galactose-binding domain-like"/>
    <property type="match status" value="1"/>
</dbReference>
<dbReference type="Pfam" id="PF07583">
    <property type="entry name" value="PSCyt2"/>
    <property type="match status" value="1"/>
</dbReference>
<dbReference type="PANTHER" id="PTHR35889">
    <property type="entry name" value="CYCLOINULO-OLIGOSACCHARIDE FRUCTANOTRANSFERASE-RELATED"/>
    <property type="match status" value="1"/>
</dbReference>
<dbReference type="InterPro" id="IPR036909">
    <property type="entry name" value="Cyt_c-like_dom_sf"/>
</dbReference>
<keyword evidence="5" id="KW-0175">Coiled coil</keyword>
<dbReference type="InterPro" id="IPR011429">
    <property type="entry name" value="Cyt_c_Planctomycete-type"/>
</dbReference>
<evidence type="ECO:0000256" key="1">
    <source>
        <dbReference type="ARBA" id="ARBA00022617"/>
    </source>
</evidence>
<dbReference type="GO" id="GO:0009055">
    <property type="term" value="F:electron transfer activity"/>
    <property type="evidence" value="ECO:0007669"/>
    <property type="project" value="InterPro"/>
</dbReference>
<evidence type="ECO:0000256" key="4">
    <source>
        <dbReference type="PROSITE-ProRule" id="PRU00433"/>
    </source>
</evidence>
<keyword evidence="2 4" id="KW-0479">Metal-binding</keyword>
<feature type="signal peptide" evidence="6">
    <location>
        <begin position="1"/>
        <end position="29"/>
    </location>
</feature>
<evidence type="ECO:0000259" key="7">
    <source>
        <dbReference type="PROSITE" id="PS51007"/>
    </source>
</evidence>
<dbReference type="InterPro" id="IPR011444">
    <property type="entry name" value="DUF1549"/>
</dbReference>
<sequence length="995" mass="112473" precursor="true">MCSLISRNLKFALSLVCCLPIIAAPTAAAEPDFEKDVLPLLQKHCIRCHNESTKDGGLSLETKQSALKGGENVRVIVPGVAAESMLLDYVTGPEPEMPKKGTPLNEQEIATLRNWIKAGAVWPPELRIHEAQLTAKDWWSFQPLEKPALPELTAKERALVRTPVDAFLLARLRKEGLTFSPLADRRTLIRRVYYDLTGLPPTPAEIDAFVNDPDPRAYEKLVDRLLASPRYGERWARHWLDVVHYADTHGYDKDKLRENAWPYRDYVIRALNEDKPYAQFIQQQIAGDVINPHSPDGVPATGFIVAGPFDWVGQIEISENLIEKKITRNLDRDDMVATVMNTTVSLTVQCARCHNHKFDPISQADYYGLQAVFAGIDRAERAFDPDPETARRRNILQAEQARVQKLHQDLDTAIRKRGGAELKRIEAELKQAQEAKAGQGVAFGYHSKIEKSDKTAKWVQLNFKQPVTAEKITLMPAFDNYNNIGAGFGFPRRFKLEISDTPDFKASNIIADQTREDYTNPGTTPLHFDLKGQKIQYLRLTATQLAPRSNDFIFALGEIQVLAQDERNLAAQAQVTSLDSIEASPRWARKNLIDGKFYQSLDSNQDLAQLKQKRDDLLASLSSEEEKESLRDWSAKIKSVQSELGKLPQQKKVFAAATDFPRRGNFRPTEGEPRPVFLLSRGSEKAPIREVEPAVPGLIDGLDGELHLPDPGDEGARRAALARWIISPRNPLTWRSIVNRVWLYHFGKGLVETPNDFGRMGAKPTHPELLDYLASRFRDEGQSLKQLHRWIVLSTAYQQSSQANEQGARIDGDNRLLWRMNRRKLEAEAIRDAVLQISGKLDLNMYGPGDRLFVLEKPQHSPHYLYQKYDPKTAETHRRSIYRFIVRSVPDPFMESLDCADPSQITPKRIQTLTALQALALLNDQFMVSMSGFFAEQVKDDKHELKTQVSRAFETALGRAPTPDEVKLLVEVGEQHGLANVCRLILNSNEFIFID</sequence>
<dbReference type="Proteomes" id="UP000320421">
    <property type="component" value="Chromosome"/>
</dbReference>
<evidence type="ECO:0000256" key="3">
    <source>
        <dbReference type="ARBA" id="ARBA00023004"/>
    </source>
</evidence>
<evidence type="ECO:0000256" key="5">
    <source>
        <dbReference type="SAM" id="Coils"/>
    </source>
</evidence>
<feature type="chain" id="PRO_5021768793" evidence="6">
    <location>
        <begin position="30"/>
        <end position="995"/>
    </location>
</feature>
<dbReference type="PANTHER" id="PTHR35889:SF3">
    <property type="entry name" value="F-BOX DOMAIN-CONTAINING PROTEIN"/>
    <property type="match status" value="1"/>
</dbReference>
<dbReference type="InterPro" id="IPR008979">
    <property type="entry name" value="Galactose-bd-like_sf"/>
</dbReference>
<keyword evidence="1 4" id="KW-0349">Heme</keyword>
<dbReference type="Pfam" id="PF07635">
    <property type="entry name" value="PSCyt1"/>
    <property type="match status" value="1"/>
</dbReference>
<evidence type="ECO:0000256" key="2">
    <source>
        <dbReference type="ARBA" id="ARBA00022723"/>
    </source>
</evidence>
<organism evidence="8 9">
    <name type="scientific">Gimesia chilikensis</name>
    <dbReference type="NCBI Taxonomy" id="2605989"/>
    <lineage>
        <taxon>Bacteria</taxon>
        <taxon>Pseudomonadati</taxon>
        <taxon>Planctomycetota</taxon>
        <taxon>Planctomycetia</taxon>
        <taxon>Planctomycetales</taxon>
        <taxon>Planctomycetaceae</taxon>
        <taxon>Gimesia</taxon>
    </lineage>
</organism>
<dbReference type="InterPro" id="IPR009056">
    <property type="entry name" value="Cyt_c-like_dom"/>
</dbReference>
<dbReference type="RefSeq" id="WP_145191649.1">
    <property type="nucleotide sequence ID" value="NZ_CP036266.1"/>
</dbReference>
<dbReference type="Pfam" id="PF07587">
    <property type="entry name" value="PSD1"/>
    <property type="match status" value="1"/>
</dbReference>
<dbReference type="SUPFAM" id="SSF46626">
    <property type="entry name" value="Cytochrome c"/>
    <property type="match status" value="1"/>
</dbReference>
<evidence type="ECO:0000256" key="6">
    <source>
        <dbReference type="SAM" id="SignalP"/>
    </source>
</evidence>
<feature type="coiled-coil region" evidence="5">
    <location>
        <begin position="607"/>
        <end position="643"/>
    </location>
</feature>
<keyword evidence="6" id="KW-0732">Signal</keyword>
<feature type="domain" description="Cytochrome c" evidence="7">
    <location>
        <begin position="24"/>
        <end position="120"/>
    </location>
</feature>
<evidence type="ECO:0000313" key="8">
    <source>
        <dbReference type="EMBL" id="QDT23767.1"/>
    </source>
</evidence>
<evidence type="ECO:0000313" key="9">
    <source>
        <dbReference type="Proteomes" id="UP000320421"/>
    </source>
</evidence>